<comment type="caution">
    <text evidence="2">The sequence shown here is derived from an EMBL/GenBank/DDBJ whole genome shotgun (WGS) entry which is preliminary data.</text>
</comment>
<dbReference type="Proteomes" id="UP000222542">
    <property type="component" value="Unassembled WGS sequence"/>
</dbReference>
<dbReference type="AlphaFoldDB" id="A0A2G2YFK3"/>
<keyword evidence="3" id="KW-1185">Reference proteome</keyword>
<dbReference type="InterPro" id="IPR051761">
    <property type="entry name" value="MLP-like_ligand-binding"/>
</dbReference>
<accession>A0A2G2YFK3</accession>
<dbReference type="OMA" id="FHISILI"/>
<dbReference type="GO" id="GO:0006952">
    <property type="term" value="P:defense response"/>
    <property type="evidence" value="ECO:0007669"/>
    <property type="project" value="InterPro"/>
</dbReference>
<evidence type="ECO:0000313" key="2">
    <source>
        <dbReference type="EMBL" id="PHT68526.1"/>
    </source>
</evidence>
<dbReference type="Pfam" id="PF00407">
    <property type="entry name" value="Bet_v_1"/>
    <property type="match status" value="1"/>
</dbReference>
<evidence type="ECO:0000259" key="1">
    <source>
        <dbReference type="Pfam" id="PF00407"/>
    </source>
</evidence>
<reference evidence="2 3" key="1">
    <citation type="journal article" date="2014" name="Nat. Genet.">
        <title>Genome sequence of the hot pepper provides insights into the evolution of pungency in Capsicum species.</title>
        <authorList>
            <person name="Kim S."/>
            <person name="Park M."/>
            <person name="Yeom S.I."/>
            <person name="Kim Y.M."/>
            <person name="Lee J.M."/>
            <person name="Lee H.A."/>
            <person name="Seo E."/>
            <person name="Choi J."/>
            <person name="Cheong K."/>
            <person name="Kim K.T."/>
            <person name="Jung K."/>
            <person name="Lee G.W."/>
            <person name="Oh S.K."/>
            <person name="Bae C."/>
            <person name="Kim S.B."/>
            <person name="Lee H.Y."/>
            <person name="Kim S.Y."/>
            <person name="Kim M.S."/>
            <person name="Kang B.C."/>
            <person name="Jo Y.D."/>
            <person name="Yang H.B."/>
            <person name="Jeong H.J."/>
            <person name="Kang W.H."/>
            <person name="Kwon J.K."/>
            <person name="Shin C."/>
            <person name="Lim J.Y."/>
            <person name="Park J.H."/>
            <person name="Huh J.H."/>
            <person name="Kim J.S."/>
            <person name="Kim B.D."/>
            <person name="Cohen O."/>
            <person name="Paran I."/>
            <person name="Suh M.C."/>
            <person name="Lee S.B."/>
            <person name="Kim Y.K."/>
            <person name="Shin Y."/>
            <person name="Noh S.J."/>
            <person name="Park J."/>
            <person name="Seo Y.S."/>
            <person name="Kwon S.Y."/>
            <person name="Kim H.A."/>
            <person name="Park J.M."/>
            <person name="Kim H.J."/>
            <person name="Choi S.B."/>
            <person name="Bosland P.W."/>
            <person name="Reeves G."/>
            <person name="Jo S.H."/>
            <person name="Lee B.W."/>
            <person name="Cho H.T."/>
            <person name="Choi H.S."/>
            <person name="Lee M.S."/>
            <person name="Yu Y."/>
            <person name="Do Choi Y."/>
            <person name="Park B.S."/>
            <person name="van Deynze A."/>
            <person name="Ashrafi H."/>
            <person name="Hill T."/>
            <person name="Kim W.T."/>
            <person name="Pai H.S."/>
            <person name="Ahn H.K."/>
            <person name="Yeam I."/>
            <person name="Giovannoni J.J."/>
            <person name="Rose J.K."/>
            <person name="Sorensen I."/>
            <person name="Lee S.J."/>
            <person name="Kim R.W."/>
            <person name="Choi I.Y."/>
            <person name="Choi B.S."/>
            <person name="Lim J.S."/>
            <person name="Lee Y.H."/>
            <person name="Choi D."/>
        </authorList>
    </citation>
    <scope>NUCLEOTIDE SEQUENCE [LARGE SCALE GENOMIC DNA]</scope>
    <source>
        <strain evidence="3">cv. CM334</strain>
    </source>
</reference>
<dbReference type="EMBL" id="AYRZ02000011">
    <property type="protein sequence ID" value="PHT68526.1"/>
    <property type="molecule type" value="Genomic_DNA"/>
</dbReference>
<reference evidence="2 3" key="2">
    <citation type="journal article" date="2017" name="Genome Biol.">
        <title>New reference genome sequences of hot pepper reveal the massive evolution of plant disease-resistance genes by retroduplication.</title>
        <authorList>
            <person name="Kim S."/>
            <person name="Park J."/>
            <person name="Yeom S.I."/>
            <person name="Kim Y.M."/>
            <person name="Seo E."/>
            <person name="Kim K.T."/>
            <person name="Kim M.S."/>
            <person name="Lee J.M."/>
            <person name="Cheong K."/>
            <person name="Shin H.S."/>
            <person name="Kim S.B."/>
            <person name="Han K."/>
            <person name="Lee J."/>
            <person name="Park M."/>
            <person name="Lee H.A."/>
            <person name="Lee H.Y."/>
            <person name="Lee Y."/>
            <person name="Oh S."/>
            <person name="Lee J.H."/>
            <person name="Choi E."/>
            <person name="Choi E."/>
            <person name="Lee S.E."/>
            <person name="Jeon J."/>
            <person name="Kim H."/>
            <person name="Choi G."/>
            <person name="Song H."/>
            <person name="Lee J."/>
            <person name="Lee S.C."/>
            <person name="Kwon J.K."/>
            <person name="Lee H.Y."/>
            <person name="Koo N."/>
            <person name="Hong Y."/>
            <person name="Kim R.W."/>
            <person name="Kang W.H."/>
            <person name="Huh J.H."/>
            <person name="Kang B.C."/>
            <person name="Yang T.J."/>
            <person name="Lee Y.H."/>
            <person name="Bennetzen J.L."/>
            <person name="Choi D."/>
        </authorList>
    </citation>
    <scope>NUCLEOTIDE SEQUENCE [LARGE SCALE GENOMIC DNA]</scope>
    <source>
        <strain evidence="3">cv. CM334</strain>
    </source>
</reference>
<evidence type="ECO:0000313" key="3">
    <source>
        <dbReference type="Proteomes" id="UP000222542"/>
    </source>
</evidence>
<gene>
    <name evidence="2" type="ORF">T459_28013</name>
</gene>
<organism evidence="2 3">
    <name type="scientific">Capsicum annuum</name>
    <name type="common">Capsicum pepper</name>
    <dbReference type="NCBI Taxonomy" id="4072"/>
    <lineage>
        <taxon>Eukaryota</taxon>
        <taxon>Viridiplantae</taxon>
        <taxon>Streptophyta</taxon>
        <taxon>Embryophyta</taxon>
        <taxon>Tracheophyta</taxon>
        <taxon>Spermatophyta</taxon>
        <taxon>Magnoliopsida</taxon>
        <taxon>eudicotyledons</taxon>
        <taxon>Gunneridae</taxon>
        <taxon>Pentapetalae</taxon>
        <taxon>asterids</taxon>
        <taxon>lamiids</taxon>
        <taxon>Solanales</taxon>
        <taxon>Solanaceae</taxon>
        <taxon>Solanoideae</taxon>
        <taxon>Capsiceae</taxon>
        <taxon>Capsicum</taxon>
    </lineage>
</organism>
<dbReference type="Gramene" id="PHT68526">
    <property type="protein sequence ID" value="PHT68526"/>
    <property type="gene ID" value="T459_28013"/>
</dbReference>
<protein>
    <recommendedName>
        <fullName evidence="1">Bet v I/Major latex protein domain-containing protein</fullName>
    </recommendedName>
</protein>
<dbReference type="PANTHER" id="PTHR31907">
    <property type="entry name" value="MLP-LIKE PROTEIN 423"/>
    <property type="match status" value="1"/>
</dbReference>
<name>A0A2G2YFK3_CAPAN</name>
<dbReference type="InterPro" id="IPR000916">
    <property type="entry name" value="Bet_v_I/MLP"/>
</dbReference>
<dbReference type="Gene3D" id="3.30.530.20">
    <property type="match status" value="1"/>
</dbReference>
<dbReference type="InterPro" id="IPR023393">
    <property type="entry name" value="START-like_dom_sf"/>
</dbReference>
<sequence>MCVKGELISKIETKCAGHLLHEHFKSNPHQTSIMSPVKVTNFTFHEGQLGYTGSIVRWKYIIGKPLFPFHISILIRC</sequence>
<feature type="domain" description="Bet v I/Major latex protein" evidence="1">
    <location>
        <begin position="4"/>
        <end position="64"/>
    </location>
</feature>
<proteinExistence type="predicted"/>